<evidence type="ECO:0000313" key="3">
    <source>
        <dbReference type="Proteomes" id="UP000829196"/>
    </source>
</evidence>
<evidence type="ECO:0000256" key="1">
    <source>
        <dbReference type="SAM" id="Phobius"/>
    </source>
</evidence>
<name>A0A8T3B0T4_DENNO</name>
<sequence length="101" mass="11972">MLYFWVPGSRCYVLCNIVGKVSQLVLFHGSHYHPNTLLWFVVRLCLLLRTAIFWLCFSSRNYIPFFPCYHVVVFHVLVSWPLFFTSAAAALSYRSSKIWRY</sequence>
<reference evidence="2" key="1">
    <citation type="journal article" date="2022" name="Front. Genet.">
        <title>Chromosome-Scale Assembly of the Dendrobium nobile Genome Provides Insights Into the Molecular Mechanism of the Biosynthesis of the Medicinal Active Ingredient of Dendrobium.</title>
        <authorList>
            <person name="Xu Q."/>
            <person name="Niu S.-C."/>
            <person name="Li K.-L."/>
            <person name="Zheng P.-J."/>
            <person name="Zhang X.-J."/>
            <person name="Jia Y."/>
            <person name="Liu Y."/>
            <person name="Niu Y.-X."/>
            <person name="Yu L.-H."/>
            <person name="Chen D.-F."/>
            <person name="Zhang G.-Q."/>
        </authorList>
    </citation>
    <scope>NUCLEOTIDE SEQUENCE</scope>
    <source>
        <tissue evidence="2">Leaf</tissue>
    </source>
</reference>
<comment type="caution">
    <text evidence="2">The sequence shown here is derived from an EMBL/GenBank/DDBJ whole genome shotgun (WGS) entry which is preliminary data.</text>
</comment>
<proteinExistence type="predicted"/>
<keyword evidence="1" id="KW-0812">Transmembrane</keyword>
<feature type="transmembrane region" description="Helical" evidence="1">
    <location>
        <begin position="69"/>
        <end position="93"/>
    </location>
</feature>
<accession>A0A8T3B0T4</accession>
<keyword evidence="3" id="KW-1185">Reference proteome</keyword>
<feature type="transmembrane region" description="Helical" evidence="1">
    <location>
        <begin position="37"/>
        <end position="57"/>
    </location>
</feature>
<evidence type="ECO:0000313" key="2">
    <source>
        <dbReference type="EMBL" id="KAI0502416.1"/>
    </source>
</evidence>
<dbReference type="EMBL" id="JAGYWB010000012">
    <property type="protein sequence ID" value="KAI0502416.1"/>
    <property type="molecule type" value="Genomic_DNA"/>
</dbReference>
<organism evidence="2 3">
    <name type="scientific">Dendrobium nobile</name>
    <name type="common">Orchid</name>
    <dbReference type="NCBI Taxonomy" id="94219"/>
    <lineage>
        <taxon>Eukaryota</taxon>
        <taxon>Viridiplantae</taxon>
        <taxon>Streptophyta</taxon>
        <taxon>Embryophyta</taxon>
        <taxon>Tracheophyta</taxon>
        <taxon>Spermatophyta</taxon>
        <taxon>Magnoliopsida</taxon>
        <taxon>Liliopsida</taxon>
        <taxon>Asparagales</taxon>
        <taxon>Orchidaceae</taxon>
        <taxon>Epidendroideae</taxon>
        <taxon>Malaxideae</taxon>
        <taxon>Dendrobiinae</taxon>
        <taxon>Dendrobium</taxon>
    </lineage>
</organism>
<dbReference type="AlphaFoldDB" id="A0A8T3B0T4"/>
<keyword evidence="1" id="KW-0472">Membrane</keyword>
<dbReference type="Proteomes" id="UP000829196">
    <property type="component" value="Unassembled WGS sequence"/>
</dbReference>
<keyword evidence="1" id="KW-1133">Transmembrane helix</keyword>
<protein>
    <submittedName>
        <fullName evidence="2">Uncharacterized protein</fullName>
    </submittedName>
</protein>
<gene>
    <name evidence="2" type="ORF">KFK09_017365</name>
</gene>